<evidence type="ECO:0000256" key="5">
    <source>
        <dbReference type="ARBA" id="ARBA00022884"/>
    </source>
</evidence>
<feature type="domain" description="RNA-binding protein AU-1/Ribonuclease E/G" evidence="6">
    <location>
        <begin position="215"/>
        <end position="336"/>
    </location>
</feature>
<evidence type="ECO:0000256" key="4">
    <source>
        <dbReference type="ARBA" id="ARBA00022842"/>
    </source>
</evidence>
<comment type="cofactor">
    <cofactor evidence="1">
        <name>Mg(2+)</name>
        <dbReference type="ChEBI" id="CHEBI:18420"/>
    </cofactor>
</comment>
<evidence type="ECO:0000256" key="1">
    <source>
        <dbReference type="ARBA" id="ARBA00001946"/>
    </source>
</evidence>
<dbReference type="RefSeq" id="WP_188526523.1">
    <property type="nucleotide sequence ID" value="NZ_BMGI01000001.1"/>
</dbReference>
<keyword evidence="3" id="KW-0378">Hydrolase</keyword>
<name>A0ABQ1QI64_9RHOB</name>
<keyword evidence="4" id="KW-0460">Magnesium</keyword>
<dbReference type="Proteomes" id="UP000617355">
    <property type="component" value="Unassembled WGS sequence"/>
</dbReference>
<organism evidence="7 8">
    <name type="scientific">Sinisalibacter lacisalsi</name>
    <dbReference type="NCBI Taxonomy" id="1526570"/>
    <lineage>
        <taxon>Bacteria</taxon>
        <taxon>Pseudomonadati</taxon>
        <taxon>Pseudomonadota</taxon>
        <taxon>Alphaproteobacteria</taxon>
        <taxon>Rhodobacterales</taxon>
        <taxon>Roseobacteraceae</taxon>
        <taxon>Sinisalibacter</taxon>
    </lineage>
</organism>
<evidence type="ECO:0000256" key="3">
    <source>
        <dbReference type="ARBA" id="ARBA00022801"/>
    </source>
</evidence>
<dbReference type="Pfam" id="PF10150">
    <property type="entry name" value="RNase_E_G"/>
    <property type="match status" value="2"/>
</dbReference>
<comment type="caution">
    <text evidence="7">The sequence shown here is derived from an EMBL/GenBank/DDBJ whole genome shotgun (WGS) entry which is preliminary data.</text>
</comment>
<dbReference type="PANTHER" id="PTHR30001:SF0">
    <property type="entry name" value="RIBONUCLEASE G"/>
    <property type="match status" value="1"/>
</dbReference>
<dbReference type="PANTHER" id="PTHR30001">
    <property type="entry name" value="RIBONUCLEASE"/>
    <property type="match status" value="1"/>
</dbReference>
<dbReference type="InterPro" id="IPR004659">
    <property type="entry name" value="RNase_E/G"/>
</dbReference>
<keyword evidence="2" id="KW-0479">Metal-binding</keyword>
<protein>
    <submittedName>
        <fullName evidence="7">Ribonuclease G</fullName>
    </submittedName>
</protein>
<gene>
    <name evidence="7" type="ORF">GCM10011358_10330</name>
</gene>
<dbReference type="InterPro" id="IPR019307">
    <property type="entry name" value="RNA-bd_AU-1/RNase_E/G"/>
</dbReference>
<evidence type="ECO:0000259" key="6">
    <source>
        <dbReference type="Pfam" id="PF10150"/>
    </source>
</evidence>
<evidence type="ECO:0000256" key="2">
    <source>
        <dbReference type="ARBA" id="ARBA00022723"/>
    </source>
</evidence>
<reference evidence="8" key="1">
    <citation type="journal article" date="2019" name="Int. J. Syst. Evol. Microbiol.">
        <title>The Global Catalogue of Microorganisms (GCM) 10K type strain sequencing project: providing services to taxonomists for standard genome sequencing and annotation.</title>
        <authorList>
            <consortium name="The Broad Institute Genomics Platform"/>
            <consortium name="The Broad Institute Genome Sequencing Center for Infectious Disease"/>
            <person name="Wu L."/>
            <person name="Ma J."/>
        </authorList>
    </citation>
    <scope>NUCLEOTIDE SEQUENCE [LARGE SCALE GENOMIC DNA]</scope>
    <source>
        <strain evidence="8">CGMCC 1.12922</strain>
    </source>
</reference>
<dbReference type="EMBL" id="BMGI01000001">
    <property type="protein sequence ID" value="GGD28097.1"/>
    <property type="molecule type" value="Genomic_DNA"/>
</dbReference>
<keyword evidence="8" id="KW-1185">Reference proteome</keyword>
<sequence length="346" mass="36980">MKGSVIALDEIAGRKAAARLVDGQLDDFLVDPAPEDPSARPGAIYRAICDRPMKGQGGMFVRLPEGSGFLRQAKGLKPGQPLLAQVTGWAEPGKAVPLTAKVLFKSRYAIVTPGAPGINLSRRIHDEEARVRLLEIAHEAMGEAGDTGLILRSEAAGGDDAAVAEDVAAMRDLARAVLEDAEGREPELLVDGPDAHLLAWRDWAVPDHLDDAPGSFARHGIDEMIAILRNTYAPLSGGAFAHIEQTRALIAVDVNTGGDTSPAAGLKANIALARALPRLLRCKGLGGQITLDLAPMPKKDRPAFEQTIRAAFRADPIETVLAGWTPLGHYELQRQRARRPLAEMLP</sequence>
<keyword evidence="5" id="KW-0694">RNA-binding</keyword>
<evidence type="ECO:0000313" key="7">
    <source>
        <dbReference type="EMBL" id="GGD28097.1"/>
    </source>
</evidence>
<accession>A0ABQ1QI64</accession>
<feature type="domain" description="RNA-binding protein AU-1/Ribonuclease E/G" evidence="6">
    <location>
        <begin position="105"/>
        <end position="203"/>
    </location>
</feature>
<evidence type="ECO:0000313" key="8">
    <source>
        <dbReference type="Proteomes" id="UP000617355"/>
    </source>
</evidence>
<proteinExistence type="predicted"/>